<dbReference type="Proteomes" id="UP001140453">
    <property type="component" value="Unassembled WGS sequence"/>
</dbReference>
<evidence type="ECO:0000313" key="1">
    <source>
        <dbReference type="EMBL" id="KAJ4394340.1"/>
    </source>
</evidence>
<sequence>MSSYPRYYRPALKNSVDVQLQTAFNDGQWSTVTRLAAQRYKMKKDPYYETIRICAESQLDSVADKSTLVSAVDALVRDKTAVLDIDSIELYEWALQELDIPTNFSQTIGVLRVRWAKANPSSPAVIDCLEACVLEWDLANAQQIAVTLDKAQSSKYDGKSMFWNITLTHLLSTSPQCPENMSAMFSKLARMQLDKTAQATTTTTNGKPTARGLREEEEINLYYRVVGKDAYLKSVVENSSSISVYKQFEQGRKYLLIESLRAFEEAGDWDNVYKLCKFALSQDDEHGKPSFLAFDMRIWKTFVKAASMRSDVEGAFADATSVLDRYVSTTSSVPPMYKKNIGLVTLELAFQGPPSFSTGIASPLKPSPRIITLYLVLEQSVFQRAAFDDVKEYVCQLSLGEAKYFLDNFSRVLLGKDPNEQRKIVVRVLEIKFRYLLTTCPLTLEHIVVVGEAGEPRLKCNFCSSITPKNCNTCLESVASAALSAYKDVDKSPESLKGLDKDPRSDLALVATSALLKLSGLRQTQLSTKLPPLSAVDMSRLLQATIILGTQASRAPEEIPLRLLLVQVYLLLGCASLAHQTWLPLDVKRTIQDALSPLFFDRLSSISPGLFHEGRRPLTEPLSSYYQACLREDSPVKVWEAFTAGSYTSILDMAEYWDRLRRSCTLVMTVTEERRALRSFGGKIESSVEQLPLLAHVDDDTTFVNAIDHGSFPSLESTNTAPLYDLVKLGPKLSSERCRLALLAEQFIDIVTYKPAKEYKPPKANDVAMKDKAYFIESFSRLHEAISTALLNLPTTAAKLTSAENKFYTTIALLSALLCTALQTSKSEPTASSLSTTISGIKSTIASIEEDCSSVSPMMSGLDMADVLHSLTNPHTLSYLRETALATKQTATFLTNFHAAEQARDRSGKSNLHKDIVAETKGLDELATKTLAEGKARVKELKDALGQGGWLDRMEGWVFPDEDALGDLVRDVVGAAEVEEWAGKVAESWREGIKGFGMVVWQ</sequence>
<dbReference type="OrthoDB" id="1874341at2759"/>
<organism evidence="1 2">
    <name type="scientific">Gnomoniopsis smithogilvyi</name>
    <dbReference type="NCBI Taxonomy" id="1191159"/>
    <lineage>
        <taxon>Eukaryota</taxon>
        <taxon>Fungi</taxon>
        <taxon>Dikarya</taxon>
        <taxon>Ascomycota</taxon>
        <taxon>Pezizomycotina</taxon>
        <taxon>Sordariomycetes</taxon>
        <taxon>Sordariomycetidae</taxon>
        <taxon>Diaporthales</taxon>
        <taxon>Gnomoniaceae</taxon>
        <taxon>Gnomoniopsis</taxon>
    </lineage>
</organism>
<dbReference type="AlphaFoldDB" id="A0A9W8Z101"/>
<evidence type="ECO:0008006" key="3">
    <source>
        <dbReference type="Google" id="ProtNLM"/>
    </source>
</evidence>
<accession>A0A9W8Z101</accession>
<reference evidence="1" key="1">
    <citation type="submission" date="2022-10" db="EMBL/GenBank/DDBJ databases">
        <title>Tapping the CABI collections for fungal endophytes: first genome assemblies for Collariella, Neodidymelliopsis, Ascochyta clinopodiicola, Didymella pomorum, Didymosphaeria variabile, Neocosmospora piperis and Neocucurbitaria cava.</title>
        <authorList>
            <person name="Hill R."/>
        </authorList>
    </citation>
    <scope>NUCLEOTIDE SEQUENCE</scope>
    <source>
        <strain evidence="1">IMI 355082</strain>
    </source>
</reference>
<name>A0A9W8Z101_9PEZI</name>
<keyword evidence="2" id="KW-1185">Reference proteome</keyword>
<protein>
    <recommendedName>
        <fullName evidence="3">N-acetyltransferase B complex non catalytic subunit</fullName>
    </recommendedName>
</protein>
<dbReference type="EMBL" id="JAPEVB010000002">
    <property type="protein sequence ID" value="KAJ4394340.1"/>
    <property type="molecule type" value="Genomic_DNA"/>
</dbReference>
<evidence type="ECO:0000313" key="2">
    <source>
        <dbReference type="Proteomes" id="UP001140453"/>
    </source>
</evidence>
<proteinExistence type="predicted"/>
<gene>
    <name evidence="1" type="ORF">N0V93_003557</name>
</gene>
<comment type="caution">
    <text evidence="1">The sequence shown here is derived from an EMBL/GenBank/DDBJ whole genome shotgun (WGS) entry which is preliminary data.</text>
</comment>
<dbReference type="Pfam" id="PF09797">
    <property type="entry name" value="NatB_MDM20"/>
    <property type="match status" value="1"/>
</dbReference>
<dbReference type="InterPro" id="IPR019183">
    <property type="entry name" value="NAA25_NatB_aux_su"/>
</dbReference>